<organism evidence="7 8">
    <name type="scientific">Rhododendron griersonianum</name>
    <dbReference type="NCBI Taxonomy" id="479676"/>
    <lineage>
        <taxon>Eukaryota</taxon>
        <taxon>Viridiplantae</taxon>
        <taxon>Streptophyta</taxon>
        <taxon>Embryophyta</taxon>
        <taxon>Tracheophyta</taxon>
        <taxon>Spermatophyta</taxon>
        <taxon>Magnoliopsida</taxon>
        <taxon>eudicotyledons</taxon>
        <taxon>Gunneridae</taxon>
        <taxon>Pentapetalae</taxon>
        <taxon>asterids</taxon>
        <taxon>Ericales</taxon>
        <taxon>Ericaceae</taxon>
        <taxon>Ericoideae</taxon>
        <taxon>Rhodoreae</taxon>
        <taxon>Rhododendron</taxon>
    </lineage>
</organism>
<comment type="similarity">
    <text evidence="5">Belongs to the EXORDIUM family.</text>
</comment>
<keyword evidence="8" id="KW-1185">Reference proteome</keyword>
<dbReference type="Pfam" id="PF04674">
    <property type="entry name" value="Phi_1"/>
    <property type="match status" value="1"/>
</dbReference>
<evidence type="ECO:0000256" key="2">
    <source>
        <dbReference type="ARBA" id="ARBA00022523"/>
    </source>
</evidence>
<evidence type="ECO:0000256" key="1">
    <source>
        <dbReference type="ARBA" id="ARBA00004271"/>
    </source>
</evidence>
<feature type="compositionally biased region" description="Polar residues" evidence="6">
    <location>
        <begin position="116"/>
        <end position="127"/>
    </location>
</feature>
<dbReference type="PANTHER" id="PTHR31279:SF54">
    <property type="entry name" value="PROTEIN EXORDIUM-RELATED"/>
    <property type="match status" value="1"/>
</dbReference>
<gene>
    <name evidence="7" type="ORF">RHGRI_026047</name>
</gene>
<dbReference type="GO" id="GO:0048046">
    <property type="term" value="C:apoplast"/>
    <property type="evidence" value="ECO:0007669"/>
    <property type="project" value="UniProtKB-SubCell"/>
</dbReference>
<dbReference type="AlphaFoldDB" id="A0AAV6IR92"/>
<evidence type="ECO:0000256" key="5">
    <source>
        <dbReference type="ARBA" id="ARBA00023591"/>
    </source>
</evidence>
<feature type="region of interest" description="Disordered" evidence="6">
    <location>
        <begin position="115"/>
        <end position="141"/>
    </location>
</feature>
<evidence type="ECO:0000256" key="3">
    <source>
        <dbReference type="ARBA" id="ARBA00022525"/>
    </source>
</evidence>
<keyword evidence="3" id="KW-0964">Secreted</keyword>
<evidence type="ECO:0000313" key="7">
    <source>
        <dbReference type="EMBL" id="KAG5531301.1"/>
    </source>
</evidence>
<reference evidence="7" key="1">
    <citation type="submission" date="2020-08" db="EMBL/GenBank/DDBJ databases">
        <title>Plant Genome Project.</title>
        <authorList>
            <person name="Zhang R.-G."/>
        </authorList>
    </citation>
    <scope>NUCLEOTIDE SEQUENCE</scope>
    <source>
        <strain evidence="7">WSP0</strain>
        <tissue evidence="7">Leaf</tissue>
    </source>
</reference>
<dbReference type="EMBL" id="JACTNZ010000009">
    <property type="protein sequence ID" value="KAG5531301.1"/>
    <property type="molecule type" value="Genomic_DNA"/>
</dbReference>
<dbReference type="InterPro" id="IPR006766">
    <property type="entry name" value="EXORDIUM-like"/>
</dbReference>
<dbReference type="Proteomes" id="UP000823749">
    <property type="component" value="Chromosome 9"/>
</dbReference>
<evidence type="ECO:0000256" key="6">
    <source>
        <dbReference type="SAM" id="MobiDB-lite"/>
    </source>
</evidence>
<keyword evidence="4" id="KW-0732">Signal</keyword>
<evidence type="ECO:0000256" key="4">
    <source>
        <dbReference type="ARBA" id="ARBA00022729"/>
    </source>
</evidence>
<proteinExistence type="inferred from homology"/>
<accession>A0AAV6IR92</accession>
<comment type="subcellular location">
    <subcellularLocation>
        <location evidence="1">Secreted</location>
        <location evidence="1">Extracellular space</location>
        <location evidence="1">Apoplast</location>
    </subcellularLocation>
</comment>
<sequence length="141" mass="15815">MGGKPPIDKYYERAKSKKSTLSLGSQILDEDYLLGKSLKQKHIKQFASKGGQMYPINVVMTAADVLVEGFCMTWHPWVFEEQRPDKRQAPQVRLHLGRKLGDSVPGSMRLAVSPANLWTTEPASGRTQPRRGYGWDGDQPS</sequence>
<evidence type="ECO:0000313" key="8">
    <source>
        <dbReference type="Proteomes" id="UP000823749"/>
    </source>
</evidence>
<protein>
    <submittedName>
        <fullName evidence="7">Uncharacterized protein</fullName>
    </submittedName>
</protein>
<keyword evidence="2" id="KW-0052">Apoplast</keyword>
<dbReference type="PANTHER" id="PTHR31279">
    <property type="entry name" value="PROTEIN EXORDIUM-LIKE 5"/>
    <property type="match status" value="1"/>
</dbReference>
<comment type="caution">
    <text evidence="7">The sequence shown here is derived from an EMBL/GenBank/DDBJ whole genome shotgun (WGS) entry which is preliminary data.</text>
</comment>
<name>A0AAV6IR92_9ERIC</name>